<accession>A0A6J0V0T8</accession>
<keyword evidence="1" id="KW-0472">Membrane</keyword>
<sequence>MNTGRFALQFLLLMLMVDEPWASDQLFEIDPFIQRKEAKLCITEKKSSAADKNENCTICISVPRGTKYYACSGDSVTIECPVMYCQEKPLVHWYRYSKENKTFFALPHGERHTVSWTNENNFNVFSKALNFPSVNKNDSGLYRCEASVGENKIPGYTTEVIVQDEKNTTKEHGEAEKSKMLTIYTLSSLGAMGLLIFWCFILYSMRRHQEKDKKSSTTSQIEMNVVDNRNDAQCCNDTTMQSFVQGPTPPSLLYPEGNVVYGNQSHFRKARKTVAKPMPSRSITNHFSPANQEALVYATLNHGDPFHSSEPSLENEFIEYASIVVKN</sequence>
<dbReference type="GO" id="GO:0002768">
    <property type="term" value="P:immune response-regulating cell surface receptor signaling pathway"/>
    <property type="evidence" value="ECO:0007669"/>
    <property type="project" value="InterPro"/>
</dbReference>
<evidence type="ECO:0000256" key="2">
    <source>
        <dbReference type="SAM" id="SignalP"/>
    </source>
</evidence>
<dbReference type="PROSITE" id="PS50835">
    <property type="entry name" value="IG_LIKE"/>
    <property type="match status" value="1"/>
</dbReference>
<evidence type="ECO:0000259" key="3">
    <source>
        <dbReference type="PROSITE" id="PS50835"/>
    </source>
</evidence>
<evidence type="ECO:0000256" key="1">
    <source>
        <dbReference type="SAM" id="Phobius"/>
    </source>
</evidence>
<gene>
    <name evidence="5" type="primary">BTLA</name>
</gene>
<dbReference type="AlphaFoldDB" id="A0A6J0V0T8"/>
<dbReference type="InterPro" id="IPR003599">
    <property type="entry name" value="Ig_sub"/>
</dbReference>
<feature type="transmembrane region" description="Helical" evidence="1">
    <location>
        <begin position="181"/>
        <end position="203"/>
    </location>
</feature>
<dbReference type="GeneID" id="110088046"/>
<reference evidence="5" key="1">
    <citation type="submission" date="2025-08" db="UniProtKB">
        <authorList>
            <consortium name="RefSeq"/>
        </authorList>
    </citation>
    <scope>IDENTIFICATION</scope>
</reference>
<organism evidence="4 5">
    <name type="scientific">Pogona vitticeps</name>
    <name type="common">central bearded dragon</name>
    <dbReference type="NCBI Taxonomy" id="103695"/>
    <lineage>
        <taxon>Eukaryota</taxon>
        <taxon>Metazoa</taxon>
        <taxon>Chordata</taxon>
        <taxon>Craniata</taxon>
        <taxon>Vertebrata</taxon>
        <taxon>Euteleostomi</taxon>
        <taxon>Lepidosauria</taxon>
        <taxon>Squamata</taxon>
        <taxon>Bifurcata</taxon>
        <taxon>Unidentata</taxon>
        <taxon>Episquamata</taxon>
        <taxon>Toxicofera</taxon>
        <taxon>Iguania</taxon>
        <taxon>Acrodonta</taxon>
        <taxon>Agamidae</taxon>
        <taxon>Amphibolurinae</taxon>
        <taxon>Pogona</taxon>
    </lineage>
</organism>
<dbReference type="InterPro" id="IPR036179">
    <property type="entry name" value="Ig-like_dom_sf"/>
</dbReference>
<evidence type="ECO:0000313" key="4">
    <source>
        <dbReference type="Proteomes" id="UP001652642"/>
    </source>
</evidence>
<dbReference type="InterPro" id="IPR013783">
    <property type="entry name" value="Ig-like_fold"/>
</dbReference>
<feature type="chain" id="PRO_5045902297" evidence="2">
    <location>
        <begin position="23"/>
        <end position="327"/>
    </location>
</feature>
<dbReference type="InterPro" id="IPR007110">
    <property type="entry name" value="Ig-like_dom"/>
</dbReference>
<dbReference type="PANTHER" id="PTHR37996">
    <property type="entry name" value="B- AND T-LYMPHOCYTE ATTENUATOR"/>
    <property type="match status" value="1"/>
</dbReference>
<keyword evidence="2" id="KW-0732">Signal</keyword>
<dbReference type="SMART" id="SM00408">
    <property type="entry name" value="IGc2"/>
    <property type="match status" value="1"/>
</dbReference>
<dbReference type="CTD" id="151888"/>
<keyword evidence="4" id="KW-1185">Reference proteome</keyword>
<keyword evidence="1" id="KW-0812">Transmembrane</keyword>
<dbReference type="GO" id="GO:0038023">
    <property type="term" value="F:signaling receptor activity"/>
    <property type="evidence" value="ECO:0007669"/>
    <property type="project" value="InterPro"/>
</dbReference>
<dbReference type="Proteomes" id="UP001652642">
    <property type="component" value="Chromosome 3"/>
</dbReference>
<keyword evidence="1" id="KW-1133">Transmembrane helix</keyword>
<dbReference type="SUPFAM" id="SSF48726">
    <property type="entry name" value="Immunoglobulin"/>
    <property type="match status" value="1"/>
</dbReference>
<dbReference type="Pfam" id="PF13927">
    <property type="entry name" value="Ig_3"/>
    <property type="match status" value="1"/>
</dbReference>
<feature type="domain" description="Ig-like" evidence="3">
    <location>
        <begin position="63"/>
        <end position="154"/>
    </location>
</feature>
<protein>
    <submittedName>
        <fullName evidence="5">B- and T-lymphocyte attenuator isoform X2</fullName>
    </submittedName>
</protein>
<evidence type="ECO:0000313" key="5">
    <source>
        <dbReference type="RefSeq" id="XP_020665768.2"/>
    </source>
</evidence>
<dbReference type="InterPro" id="IPR003598">
    <property type="entry name" value="Ig_sub2"/>
</dbReference>
<name>A0A6J0V0T8_9SAUR</name>
<dbReference type="InterPro" id="IPR039257">
    <property type="entry name" value="BTLA"/>
</dbReference>
<dbReference type="RefSeq" id="XP_020665768.2">
    <property type="nucleotide sequence ID" value="XM_020810109.2"/>
</dbReference>
<dbReference type="PANTHER" id="PTHR37996:SF1">
    <property type="entry name" value="B- AND T-LYMPHOCYTE ATTENUATOR"/>
    <property type="match status" value="1"/>
</dbReference>
<proteinExistence type="predicted"/>
<dbReference type="SMART" id="SM00409">
    <property type="entry name" value="IG"/>
    <property type="match status" value="1"/>
</dbReference>
<feature type="signal peptide" evidence="2">
    <location>
        <begin position="1"/>
        <end position="22"/>
    </location>
</feature>
<dbReference type="Gene3D" id="2.60.40.10">
    <property type="entry name" value="Immunoglobulins"/>
    <property type="match status" value="1"/>
</dbReference>
<dbReference type="GO" id="GO:0005886">
    <property type="term" value="C:plasma membrane"/>
    <property type="evidence" value="ECO:0007669"/>
    <property type="project" value="InterPro"/>
</dbReference>